<dbReference type="Gene3D" id="3.40.50.1000">
    <property type="entry name" value="HAD superfamily/HAD-like"/>
    <property type="match status" value="1"/>
</dbReference>
<dbReference type="InterPro" id="IPR036412">
    <property type="entry name" value="HAD-like_sf"/>
</dbReference>
<reference evidence="1" key="1">
    <citation type="submission" date="2016-01" db="EMBL/GenBank/DDBJ databases">
        <authorList>
            <person name="Peeters C."/>
        </authorList>
    </citation>
    <scope>NUCLEOTIDE SEQUENCE</scope>
    <source>
        <strain evidence="1">LMG 29320</strain>
    </source>
</reference>
<dbReference type="EMBL" id="FCNX02000002">
    <property type="protein sequence ID" value="SAK51686.1"/>
    <property type="molecule type" value="Genomic_DNA"/>
</dbReference>
<protein>
    <recommendedName>
        <fullName evidence="3">Haloacid dehalogenase</fullName>
    </recommendedName>
</protein>
<dbReference type="AlphaFoldDB" id="A0A158A215"/>
<dbReference type="OrthoDB" id="9816564at2"/>
<evidence type="ECO:0000313" key="2">
    <source>
        <dbReference type="Proteomes" id="UP000054903"/>
    </source>
</evidence>
<dbReference type="Gene3D" id="1.10.150.400">
    <property type="match status" value="1"/>
</dbReference>
<organism evidence="1 2">
    <name type="scientific">Caballeronia fortuita</name>
    <dbReference type="NCBI Taxonomy" id="1777138"/>
    <lineage>
        <taxon>Bacteria</taxon>
        <taxon>Pseudomonadati</taxon>
        <taxon>Pseudomonadota</taxon>
        <taxon>Betaproteobacteria</taxon>
        <taxon>Burkholderiales</taxon>
        <taxon>Burkholderiaceae</taxon>
        <taxon>Caballeronia</taxon>
    </lineage>
</organism>
<gene>
    <name evidence="1" type="ORF">AWB77_01330</name>
</gene>
<dbReference type="InterPro" id="IPR023214">
    <property type="entry name" value="HAD_sf"/>
</dbReference>
<dbReference type="STRING" id="1777138.AWB77_01330"/>
<comment type="caution">
    <text evidence="1">The sequence shown here is derived from an EMBL/GenBank/DDBJ whole genome shotgun (WGS) entry which is preliminary data.</text>
</comment>
<keyword evidence="2" id="KW-1185">Reference proteome</keyword>
<evidence type="ECO:0008006" key="3">
    <source>
        <dbReference type="Google" id="ProtNLM"/>
    </source>
</evidence>
<dbReference type="RefSeq" id="WP_061133570.1">
    <property type="nucleotide sequence ID" value="NZ_FCNX02000002.1"/>
</dbReference>
<accession>A0A158A215</accession>
<dbReference type="SUPFAM" id="SSF56784">
    <property type="entry name" value="HAD-like"/>
    <property type="match status" value="1"/>
</dbReference>
<proteinExistence type="predicted"/>
<evidence type="ECO:0000313" key="1">
    <source>
        <dbReference type="EMBL" id="SAK51686.1"/>
    </source>
</evidence>
<name>A0A158A215_9BURK</name>
<dbReference type="Proteomes" id="UP000054903">
    <property type="component" value="Unassembled WGS sequence"/>
</dbReference>
<sequence>MYKLRTIDVWDTLLRRRCHPEFAKLATALHAFLDPRLGISERFDSVWDVYRLRVEQEMELADAARAAGRDNEYEIVDVLTHWLKKLVDQEFDAGIPAQFADFEVNFELRHTYPDPTIRQVAEQHPAENTIFLSDFYMSAERLSTLLEGHGIDAFVPGGISSCDLGMNKRSGKLFGHVQALYQAAPAEHVHIGDNAVADVEVPRSLGVNVVGFLPEAEHAKRLDRELLFADRAALFQRIDAEVLADLGERADAFPALSAREAAMRAGAHAAPLVIGFCLDIARRAIVEGLEQVYFFSREGEFFLRVWHALFPRGEYAGHVLPKASVLEVSRFATFCASLREVTPAEMRRLWNLYTTHSLAALLKSIGMEPESFSALCARHRLSLDEDITHPWKDERIQRLFADADFSSRIEERVRAERAALLAYLASQGLSDEARIVGIVDIGWRGTIQDNLALLLPAVQFRGHYLGLQRYLNEQPSNVSKRAFGPNRNETSEDASLLDAVAPIEMLFSSSAGSVCGYRTCGDGGKVAAIRAEPDVEHASSKDFIEGFQAGVLRGARAWAGHVEMCGITADELRKPALKIWASALENPLDEFVAAYSALNQNDVFGAGQFVDKSVVPGIGKLFRSLVSAQARREVIMYIRQNQWTAGIQGRRDLGVVHRTVLVLVMRLAQGYKRWMYLRRDKRSIARNGRERDGRLT</sequence>